<dbReference type="AlphaFoldDB" id="A0A9N9A6Y0"/>
<dbReference type="Pfam" id="PF13921">
    <property type="entry name" value="Myb_DNA-bind_6"/>
    <property type="match status" value="1"/>
</dbReference>
<dbReference type="GO" id="GO:0019185">
    <property type="term" value="C:snRNA-activating protein complex"/>
    <property type="evidence" value="ECO:0007669"/>
    <property type="project" value="TreeGrafter"/>
</dbReference>
<feature type="domain" description="Myb-like" evidence="5">
    <location>
        <begin position="68"/>
        <end position="119"/>
    </location>
</feature>
<dbReference type="Gene3D" id="1.10.10.60">
    <property type="entry name" value="Homeodomain-like"/>
    <property type="match status" value="1"/>
</dbReference>
<name>A0A9N9A6Y0_9GLOM</name>
<proteinExistence type="predicted"/>
<evidence type="ECO:0000313" key="8">
    <source>
        <dbReference type="Proteomes" id="UP000789739"/>
    </source>
</evidence>
<dbReference type="InterPro" id="IPR001005">
    <property type="entry name" value="SANT/Myb"/>
</dbReference>
<evidence type="ECO:0000259" key="5">
    <source>
        <dbReference type="PROSITE" id="PS50090"/>
    </source>
</evidence>
<dbReference type="InterPro" id="IPR017930">
    <property type="entry name" value="Myb_dom"/>
</dbReference>
<keyword evidence="1" id="KW-0805">Transcription regulation</keyword>
<dbReference type="SUPFAM" id="SSF46689">
    <property type="entry name" value="Homeodomain-like"/>
    <property type="match status" value="1"/>
</dbReference>
<accession>A0A9N9A6Y0</accession>
<evidence type="ECO:0000259" key="6">
    <source>
        <dbReference type="PROSITE" id="PS51294"/>
    </source>
</evidence>
<dbReference type="GO" id="GO:0001006">
    <property type="term" value="F:RNA polymerase III type 3 promoter sequence-specific DNA binding"/>
    <property type="evidence" value="ECO:0007669"/>
    <property type="project" value="TreeGrafter"/>
</dbReference>
<dbReference type="InterPro" id="IPR009057">
    <property type="entry name" value="Homeodomain-like_sf"/>
</dbReference>
<evidence type="ECO:0000256" key="3">
    <source>
        <dbReference type="ARBA" id="ARBA00023163"/>
    </source>
</evidence>
<organism evidence="7 8">
    <name type="scientific">Paraglomus brasilianum</name>
    <dbReference type="NCBI Taxonomy" id="144538"/>
    <lineage>
        <taxon>Eukaryota</taxon>
        <taxon>Fungi</taxon>
        <taxon>Fungi incertae sedis</taxon>
        <taxon>Mucoromycota</taxon>
        <taxon>Glomeromycotina</taxon>
        <taxon>Glomeromycetes</taxon>
        <taxon>Paraglomerales</taxon>
        <taxon>Paraglomeraceae</taxon>
        <taxon>Paraglomus</taxon>
    </lineage>
</organism>
<keyword evidence="3" id="KW-0804">Transcription</keyword>
<dbReference type="CDD" id="cd00167">
    <property type="entry name" value="SANT"/>
    <property type="match status" value="1"/>
</dbReference>
<keyword evidence="2" id="KW-0238">DNA-binding</keyword>
<evidence type="ECO:0000256" key="4">
    <source>
        <dbReference type="ARBA" id="ARBA00023242"/>
    </source>
</evidence>
<sequence>MTHKKNSYVKACPRKKIEESNHWKSPMVPKNHYKLEQMKMEDCVNFYTNRYTTIVYNKDCKLEKYPLKPRLKQGHWTTEEDKILLDIVDRLGPHNWEKNSIYHPTRNGKQMRERWLSHLQGVNKDPFTEEEVAIIYYMQDIEGYEELYHKIGTKKEPSAKEKKCSSDQGQKYLLKPKAKRGHWTAVEDTPLLERFGPHNWIWEWNSIYGNGKQMLKNGCTPNSRKNVYHNVVAKSLPNPASRHFEWYRHRN</sequence>
<evidence type="ECO:0000256" key="1">
    <source>
        <dbReference type="ARBA" id="ARBA00023015"/>
    </source>
</evidence>
<comment type="caution">
    <text evidence="7">The sequence shown here is derived from an EMBL/GenBank/DDBJ whole genome shotgun (WGS) entry which is preliminary data.</text>
</comment>
<keyword evidence="4" id="KW-0539">Nucleus</keyword>
<dbReference type="SMART" id="SM00717">
    <property type="entry name" value="SANT"/>
    <property type="match status" value="1"/>
</dbReference>
<dbReference type="GO" id="GO:0042795">
    <property type="term" value="P:snRNA transcription by RNA polymerase II"/>
    <property type="evidence" value="ECO:0007669"/>
    <property type="project" value="TreeGrafter"/>
</dbReference>
<dbReference type="GO" id="GO:0000978">
    <property type="term" value="F:RNA polymerase II cis-regulatory region sequence-specific DNA binding"/>
    <property type="evidence" value="ECO:0007669"/>
    <property type="project" value="TreeGrafter"/>
</dbReference>
<dbReference type="PROSITE" id="PS51294">
    <property type="entry name" value="HTH_MYB"/>
    <property type="match status" value="1"/>
</dbReference>
<dbReference type="GO" id="GO:0042796">
    <property type="term" value="P:snRNA transcription by RNA polymerase III"/>
    <property type="evidence" value="ECO:0007669"/>
    <property type="project" value="TreeGrafter"/>
</dbReference>
<dbReference type="InterPro" id="IPR051575">
    <property type="entry name" value="Myb-like_DNA-bd"/>
</dbReference>
<dbReference type="EMBL" id="CAJVPI010000329">
    <property type="protein sequence ID" value="CAG8520188.1"/>
    <property type="molecule type" value="Genomic_DNA"/>
</dbReference>
<evidence type="ECO:0000313" key="7">
    <source>
        <dbReference type="EMBL" id="CAG8520188.1"/>
    </source>
</evidence>
<feature type="domain" description="HTH myb-type" evidence="6">
    <location>
        <begin position="68"/>
        <end position="123"/>
    </location>
</feature>
<keyword evidence="8" id="KW-1185">Reference proteome</keyword>
<reference evidence="7" key="1">
    <citation type="submission" date="2021-06" db="EMBL/GenBank/DDBJ databases">
        <authorList>
            <person name="Kallberg Y."/>
            <person name="Tangrot J."/>
            <person name="Rosling A."/>
        </authorList>
    </citation>
    <scope>NUCLEOTIDE SEQUENCE</scope>
    <source>
        <strain evidence="7">BR232B</strain>
    </source>
</reference>
<dbReference type="PANTHER" id="PTHR46621:SF1">
    <property type="entry name" value="SNRNA-ACTIVATING PROTEIN COMPLEX SUBUNIT 4"/>
    <property type="match status" value="1"/>
</dbReference>
<evidence type="ECO:0000256" key="2">
    <source>
        <dbReference type="ARBA" id="ARBA00023125"/>
    </source>
</evidence>
<dbReference type="OrthoDB" id="2143914at2759"/>
<gene>
    <name evidence="7" type="ORF">PBRASI_LOCUS3583</name>
</gene>
<protein>
    <submittedName>
        <fullName evidence="7">10896_t:CDS:1</fullName>
    </submittedName>
</protein>
<dbReference type="Proteomes" id="UP000789739">
    <property type="component" value="Unassembled WGS sequence"/>
</dbReference>
<dbReference type="PANTHER" id="PTHR46621">
    <property type="entry name" value="SNRNA-ACTIVATING PROTEIN COMPLEX SUBUNIT 4"/>
    <property type="match status" value="1"/>
</dbReference>
<dbReference type="PROSITE" id="PS50090">
    <property type="entry name" value="MYB_LIKE"/>
    <property type="match status" value="1"/>
</dbReference>